<proteinExistence type="predicted"/>
<dbReference type="AlphaFoldDB" id="A0A5J4V7A0"/>
<dbReference type="Proteomes" id="UP000324800">
    <property type="component" value="Unassembled WGS sequence"/>
</dbReference>
<gene>
    <name evidence="1" type="ORF">EZS28_026171</name>
</gene>
<comment type="caution">
    <text evidence="1">The sequence shown here is derived from an EMBL/GenBank/DDBJ whole genome shotgun (WGS) entry which is preliminary data.</text>
</comment>
<accession>A0A5J4V7A0</accession>
<evidence type="ECO:0000313" key="1">
    <source>
        <dbReference type="EMBL" id="KAA6378304.1"/>
    </source>
</evidence>
<reference evidence="1 2" key="1">
    <citation type="submission" date="2019-03" db="EMBL/GenBank/DDBJ databases">
        <title>Single cell metagenomics reveals metabolic interactions within the superorganism composed of flagellate Streblomastix strix and complex community of Bacteroidetes bacteria on its surface.</title>
        <authorList>
            <person name="Treitli S.C."/>
            <person name="Kolisko M."/>
            <person name="Husnik F."/>
            <person name="Keeling P."/>
            <person name="Hampl V."/>
        </authorList>
    </citation>
    <scope>NUCLEOTIDE SEQUENCE [LARGE SCALE GENOMIC DNA]</scope>
    <source>
        <strain evidence="1">ST1C</strain>
    </source>
</reference>
<dbReference type="EMBL" id="SNRW01009235">
    <property type="protein sequence ID" value="KAA6378304.1"/>
    <property type="molecule type" value="Genomic_DNA"/>
</dbReference>
<name>A0A5J4V7A0_9EUKA</name>
<sequence length="85" mass="10262">MNQASYQGRISEYFDEIDDEAIVVEEYIGYEFENLYYHDNNFYFYNGLQYRKLCINKCKGGSLFVNATDVENKPRRIYLNKFKKI</sequence>
<protein>
    <submittedName>
        <fullName evidence="1">Uncharacterized protein</fullName>
    </submittedName>
</protein>
<organism evidence="1 2">
    <name type="scientific">Streblomastix strix</name>
    <dbReference type="NCBI Taxonomy" id="222440"/>
    <lineage>
        <taxon>Eukaryota</taxon>
        <taxon>Metamonada</taxon>
        <taxon>Preaxostyla</taxon>
        <taxon>Oxymonadida</taxon>
        <taxon>Streblomastigidae</taxon>
        <taxon>Streblomastix</taxon>
    </lineage>
</organism>
<evidence type="ECO:0000313" key="2">
    <source>
        <dbReference type="Proteomes" id="UP000324800"/>
    </source>
</evidence>